<dbReference type="Pfam" id="PF20009">
    <property type="entry name" value="GEVED"/>
    <property type="match status" value="1"/>
</dbReference>
<dbReference type="KEGG" id="smon:AWR27_18420"/>
<dbReference type="InterPro" id="IPR001590">
    <property type="entry name" value="Peptidase_M12B"/>
</dbReference>
<dbReference type="Gene3D" id="2.60.40.10">
    <property type="entry name" value="Immunoglobulins"/>
    <property type="match status" value="1"/>
</dbReference>
<feature type="domain" description="Peptidase M12B" evidence="2">
    <location>
        <begin position="216"/>
        <end position="402"/>
    </location>
</feature>
<dbReference type="InterPro" id="IPR045474">
    <property type="entry name" value="GEVED"/>
</dbReference>
<dbReference type="CDD" id="cd00063">
    <property type="entry name" value="FN3"/>
    <property type="match status" value="1"/>
</dbReference>
<protein>
    <recommendedName>
        <fullName evidence="6">Fibronectin type-III domain-containing protein</fullName>
    </recommendedName>
</protein>
<dbReference type="InterPro" id="IPR036116">
    <property type="entry name" value="FN3_sf"/>
</dbReference>
<evidence type="ECO:0000256" key="1">
    <source>
        <dbReference type="SAM" id="SignalP"/>
    </source>
</evidence>
<dbReference type="GO" id="GO:0004222">
    <property type="term" value="F:metalloendopeptidase activity"/>
    <property type="evidence" value="ECO:0007669"/>
    <property type="project" value="InterPro"/>
</dbReference>
<dbReference type="Gene3D" id="3.40.390.10">
    <property type="entry name" value="Collagenase (Catalytic Domain)"/>
    <property type="match status" value="1"/>
</dbReference>
<reference evidence="4 5" key="1">
    <citation type="submission" date="2016-01" db="EMBL/GenBank/DDBJ databases">
        <authorList>
            <person name="Oliw E.H."/>
        </authorList>
    </citation>
    <scope>NUCLEOTIDE SEQUENCE [LARGE SCALE GENOMIC DNA]</scope>
    <source>
        <strain evidence="4 5">DY10</strain>
    </source>
</reference>
<dbReference type="OrthoDB" id="9792152at2"/>
<feature type="domain" description="Fibronectin type-III" evidence="3">
    <location>
        <begin position="439"/>
        <end position="523"/>
    </location>
</feature>
<proteinExistence type="predicted"/>
<dbReference type="PROSITE" id="PS50215">
    <property type="entry name" value="ADAM_MEPRO"/>
    <property type="match status" value="1"/>
</dbReference>
<dbReference type="InterPro" id="IPR003961">
    <property type="entry name" value="FN3_dom"/>
</dbReference>
<dbReference type="PANTHER" id="PTHR11905:SF159">
    <property type="entry name" value="ADAM METALLOPROTEASE"/>
    <property type="match status" value="1"/>
</dbReference>
<evidence type="ECO:0000259" key="2">
    <source>
        <dbReference type="PROSITE" id="PS50215"/>
    </source>
</evidence>
<dbReference type="STRING" id="1178516.AWR27_18420"/>
<dbReference type="Pfam" id="PF13688">
    <property type="entry name" value="Reprolysin_5"/>
    <property type="match status" value="1"/>
</dbReference>
<dbReference type="SUPFAM" id="SSF55486">
    <property type="entry name" value="Metalloproteases ('zincins'), catalytic domain"/>
    <property type="match status" value="1"/>
</dbReference>
<dbReference type="InterPro" id="IPR013783">
    <property type="entry name" value="Ig-like_fold"/>
</dbReference>
<sequence>MYKFYISTIVFLFCAIPVLAQNTTGNRLRQQLDAARSANSPQTIDLFSVSNAVNYSAAQFKAGQPPVSLRIDSRALSQIVSERPALLALSIPAINGPIDLELVPVNLFAPDFALLIGTDAGTQQAPMNRGVFYQGFIKNKANSLASVSIVDGVLSGFVADETGNRVLSQLPKSPDNYLFFYDNTLASQRPFICQTEDSKTPVELQNSVAPQAIDCKVVAIYLEADYQMYIANGSSVVATTNYITSLFNQVATIYNRENIAISLAGIKVWTTTDPYASRINTNDLLITFTNYQNTNPPPGISSQLSQLLSTRQLDGGRAYIDVLCVPSLKYGVNANMQVQYVDLVNYSWEVNVLAHELGHNFGSPHTHSCLWPGGPIDNCAQPEGNCQPGPSPTNGGTMMSYCHTTFVGINFANAFGPLPGNLLRNRVSASTCVSTATGLPTNLAFRNVQPTTAKVYWQSNAGSTTFTLQYRPVATATWTTVGPVVGQEYSFTGLQPSTAYAWRVTGECSSGYSAEATFTTGQPVYCTPTYSNNGCSFGIGINRVVLSGTALSNNTGCSPIYFTYFSSPVGSVSRTSSNTLAIDFLGYFNGQQVSVWIDLNQDYIFDLSERVYATTQQFTTPIVATFSLPAGAPAGVTRRMRIRNQFWLPVTDPCGTLDYGETEDYQVFIDGGCPPTPTIIASSTAISCQQSTSLTVTNCPGTVAWSSGSSGSSIVVAPTQTTTYTATCTQNGCSSSQTSVIVVSPNTVSRQSGSWTNPAIWSCNRVPDVLSPVTIQAGHIVTIPANITAEAQSLRLLGSVNYLFNARLRFGSTVGSLLIPPR</sequence>
<evidence type="ECO:0000313" key="5">
    <source>
        <dbReference type="Proteomes" id="UP000187941"/>
    </source>
</evidence>
<dbReference type="RefSeq" id="WP_077132586.1">
    <property type="nucleotide sequence ID" value="NZ_CP014263.1"/>
</dbReference>
<accession>A0A1P9X0L1</accession>
<name>A0A1P9X0L1_9BACT</name>
<dbReference type="InterPro" id="IPR024079">
    <property type="entry name" value="MetalloPept_cat_dom_sf"/>
</dbReference>
<dbReference type="EMBL" id="CP014263">
    <property type="protein sequence ID" value="AQG81123.1"/>
    <property type="molecule type" value="Genomic_DNA"/>
</dbReference>
<keyword evidence="5" id="KW-1185">Reference proteome</keyword>
<feature type="signal peptide" evidence="1">
    <location>
        <begin position="1"/>
        <end position="20"/>
    </location>
</feature>
<dbReference type="SUPFAM" id="SSF49265">
    <property type="entry name" value="Fibronectin type III"/>
    <property type="match status" value="1"/>
</dbReference>
<feature type="chain" id="PRO_5013088894" description="Fibronectin type-III domain-containing protein" evidence="1">
    <location>
        <begin position="21"/>
        <end position="822"/>
    </location>
</feature>
<dbReference type="Pfam" id="PF00041">
    <property type="entry name" value="fn3"/>
    <property type="match status" value="1"/>
</dbReference>
<dbReference type="Proteomes" id="UP000187941">
    <property type="component" value="Chromosome"/>
</dbReference>
<dbReference type="AlphaFoldDB" id="A0A1P9X0L1"/>
<evidence type="ECO:0008006" key="6">
    <source>
        <dbReference type="Google" id="ProtNLM"/>
    </source>
</evidence>
<dbReference type="GO" id="GO:0006509">
    <property type="term" value="P:membrane protein ectodomain proteolysis"/>
    <property type="evidence" value="ECO:0007669"/>
    <property type="project" value="TreeGrafter"/>
</dbReference>
<dbReference type="PROSITE" id="PS50853">
    <property type="entry name" value="FN3"/>
    <property type="match status" value="1"/>
</dbReference>
<dbReference type="SMART" id="SM00060">
    <property type="entry name" value="FN3"/>
    <property type="match status" value="1"/>
</dbReference>
<evidence type="ECO:0000259" key="3">
    <source>
        <dbReference type="PROSITE" id="PS50853"/>
    </source>
</evidence>
<evidence type="ECO:0000313" key="4">
    <source>
        <dbReference type="EMBL" id="AQG81123.1"/>
    </source>
</evidence>
<gene>
    <name evidence="4" type="ORF">AWR27_18420</name>
</gene>
<organism evidence="4 5">
    <name type="scientific">Spirosoma montaniterrae</name>
    <dbReference type="NCBI Taxonomy" id="1178516"/>
    <lineage>
        <taxon>Bacteria</taxon>
        <taxon>Pseudomonadati</taxon>
        <taxon>Bacteroidota</taxon>
        <taxon>Cytophagia</taxon>
        <taxon>Cytophagales</taxon>
        <taxon>Cytophagaceae</taxon>
        <taxon>Spirosoma</taxon>
    </lineage>
</organism>
<keyword evidence="1" id="KW-0732">Signal</keyword>
<dbReference type="PANTHER" id="PTHR11905">
    <property type="entry name" value="ADAM A DISINTEGRIN AND METALLOPROTEASE DOMAIN"/>
    <property type="match status" value="1"/>
</dbReference>